<feature type="domain" description="TonB-dependent receptor-like beta-barrel" evidence="14">
    <location>
        <begin position="297"/>
        <end position="646"/>
    </location>
</feature>
<dbReference type="PROSITE" id="PS01156">
    <property type="entry name" value="TONB_DEPENDENT_REC_2"/>
    <property type="match status" value="1"/>
</dbReference>
<dbReference type="GO" id="GO:0009279">
    <property type="term" value="C:cell outer membrane"/>
    <property type="evidence" value="ECO:0007669"/>
    <property type="project" value="UniProtKB-SubCell"/>
</dbReference>
<dbReference type="GO" id="GO:0044718">
    <property type="term" value="P:siderophore transmembrane transport"/>
    <property type="evidence" value="ECO:0007669"/>
    <property type="project" value="TreeGrafter"/>
</dbReference>
<keyword evidence="5 13" id="KW-0732">Signal</keyword>
<feature type="compositionally biased region" description="Acidic residues" evidence="12">
    <location>
        <begin position="276"/>
        <end position="287"/>
    </location>
</feature>
<evidence type="ECO:0000256" key="9">
    <source>
        <dbReference type="PROSITE-ProRule" id="PRU01360"/>
    </source>
</evidence>
<keyword evidence="16" id="KW-0675">Receptor</keyword>
<dbReference type="Pfam" id="PF07715">
    <property type="entry name" value="Plug"/>
    <property type="match status" value="1"/>
</dbReference>
<dbReference type="AlphaFoldDB" id="K4KPE3"/>
<evidence type="ECO:0000259" key="15">
    <source>
        <dbReference type="Pfam" id="PF07715"/>
    </source>
</evidence>
<evidence type="ECO:0000256" key="10">
    <source>
        <dbReference type="PROSITE-ProRule" id="PRU10144"/>
    </source>
</evidence>
<evidence type="ECO:0000256" key="13">
    <source>
        <dbReference type="SAM" id="SignalP"/>
    </source>
</evidence>
<dbReference type="CDD" id="cd01347">
    <property type="entry name" value="ligand_gated_channel"/>
    <property type="match status" value="1"/>
</dbReference>
<proteinExistence type="inferred from homology"/>
<keyword evidence="2 9" id="KW-0813">Transport</keyword>
<dbReference type="RefSeq" id="WP_015048141.1">
    <property type="nucleotide sequence ID" value="NC_018868.3"/>
</dbReference>
<feature type="chain" id="PRO_5003878563" evidence="13">
    <location>
        <begin position="26"/>
        <end position="677"/>
    </location>
</feature>
<dbReference type="Gene3D" id="2.170.130.10">
    <property type="entry name" value="TonB-dependent receptor, plug domain"/>
    <property type="match status" value="1"/>
</dbReference>
<dbReference type="OrthoDB" id="9795928at2"/>
<dbReference type="Gene3D" id="2.40.170.20">
    <property type="entry name" value="TonB-dependent receptor, beta-barrel domain"/>
    <property type="match status" value="1"/>
</dbReference>
<keyword evidence="6 11" id="KW-0798">TonB box</keyword>
<gene>
    <name evidence="16" type="ordered locus">M5M_14260</name>
</gene>
<dbReference type="PROSITE" id="PS52016">
    <property type="entry name" value="TONB_DEPENDENT_REC_3"/>
    <property type="match status" value="1"/>
</dbReference>
<dbReference type="InterPro" id="IPR010917">
    <property type="entry name" value="TonB_rcpt_CS"/>
</dbReference>
<evidence type="ECO:0000256" key="4">
    <source>
        <dbReference type="ARBA" id="ARBA00022692"/>
    </source>
</evidence>
<name>K4KPE3_SIMAS</name>
<dbReference type="InterPro" id="IPR037066">
    <property type="entry name" value="Plug_dom_sf"/>
</dbReference>
<comment type="subcellular location">
    <subcellularLocation>
        <location evidence="1 9">Cell outer membrane</location>
        <topology evidence="1 9">Multi-pass membrane protein</topology>
    </subcellularLocation>
</comment>
<dbReference type="EMBL" id="CP003746">
    <property type="protein sequence ID" value="AFU99988.1"/>
    <property type="molecule type" value="Genomic_DNA"/>
</dbReference>
<organism evidence="16 17">
    <name type="scientific">Simiduia agarivorans (strain DSM 21679 / JCM 13881 / BCRC 17597 / SA1)</name>
    <dbReference type="NCBI Taxonomy" id="1117647"/>
    <lineage>
        <taxon>Bacteria</taxon>
        <taxon>Pseudomonadati</taxon>
        <taxon>Pseudomonadota</taxon>
        <taxon>Gammaproteobacteria</taxon>
        <taxon>Cellvibrionales</taxon>
        <taxon>Cellvibrionaceae</taxon>
        <taxon>Simiduia</taxon>
    </lineage>
</organism>
<reference evidence="16 17" key="1">
    <citation type="journal article" date="2013" name="Genome Announc.">
        <title>Complete genome sequence of Simiduia agarivorans SA1(T), a marine bacterium able to degrade a variety of polysaccharides.</title>
        <authorList>
            <person name="Lin S.Y."/>
            <person name="Shieh W.Y."/>
            <person name="Chen J.S."/>
            <person name="Tang S.L."/>
        </authorList>
    </citation>
    <scope>NUCLEOTIDE SEQUENCE [LARGE SCALE GENOMIC DNA]</scope>
    <source>
        <strain evidence="17">DSM 21679 / JCM 13881 / BCRC 17597 / SA1</strain>
    </source>
</reference>
<evidence type="ECO:0000256" key="7">
    <source>
        <dbReference type="ARBA" id="ARBA00023136"/>
    </source>
</evidence>
<dbReference type="InterPro" id="IPR012910">
    <property type="entry name" value="Plug_dom"/>
</dbReference>
<evidence type="ECO:0000256" key="8">
    <source>
        <dbReference type="ARBA" id="ARBA00023237"/>
    </source>
</evidence>
<accession>K4KPE3</accession>
<protein>
    <submittedName>
        <fullName evidence="16">TonB-dependent receptor</fullName>
    </submittedName>
</protein>
<dbReference type="GO" id="GO:0015344">
    <property type="term" value="F:siderophore uptake transmembrane transporter activity"/>
    <property type="evidence" value="ECO:0007669"/>
    <property type="project" value="TreeGrafter"/>
</dbReference>
<evidence type="ECO:0000256" key="11">
    <source>
        <dbReference type="RuleBase" id="RU003357"/>
    </source>
</evidence>
<feature type="signal peptide" evidence="13">
    <location>
        <begin position="1"/>
        <end position="25"/>
    </location>
</feature>
<comment type="similarity">
    <text evidence="9 11">Belongs to the TonB-dependent receptor family.</text>
</comment>
<keyword evidence="3 9" id="KW-1134">Transmembrane beta strand</keyword>
<keyword evidence="7 9" id="KW-0472">Membrane</keyword>
<keyword evidence="4 9" id="KW-0812">Transmembrane</keyword>
<feature type="domain" description="TonB-dependent receptor plug" evidence="15">
    <location>
        <begin position="44"/>
        <end position="146"/>
    </location>
</feature>
<evidence type="ECO:0000313" key="17">
    <source>
        <dbReference type="Proteomes" id="UP000000466"/>
    </source>
</evidence>
<evidence type="ECO:0000256" key="12">
    <source>
        <dbReference type="SAM" id="MobiDB-lite"/>
    </source>
</evidence>
<keyword evidence="17" id="KW-1185">Reference proteome</keyword>
<keyword evidence="8 9" id="KW-0998">Cell outer membrane</keyword>
<dbReference type="Pfam" id="PF00593">
    <property type="entry name" value="TonB_dep_Rec_b-barrel"/>
    <property type="match status" value="1"/>
</dbReference>
<dbReference type="STRING" id="1117647.M5M_14260"/>
<dbReference type="SUPFAM" id="SSF56935">
    <property type="entry name" value="Porins"/>
    <property type="match status" value="1"/>
</dbReference>
<dbReference type="PANTHER" id="PTHR30069">
    <property type="entry name" value="TONB-DEPENDENT OUTER MEMBRANE RECEPTOR"/>
    <property type="match status" value="1"/>
</dbReference>
<feature type="region of interest" description="Disordered" evidence="12">
    <location>
        <begin position="270"/>
        <end position="293"/>
    </location>
</feature>
<dbReference type="PANTHER" id="PTHR30069:SF40">
    <property type="entry name" value="TONB-DEPENDENT RECEPTOR NMB0964-RELATED"/>
    <property type="match status" value="1"/>
</dbReference>
<evidence type="ECO:0000256" key="5">
    <source>
        <dbReference type="ARBA" id="ARBA00022729"/>
    </source>
</evidence>
<evidence type="ECO:0000259" key="14">
    <source>
        <dbReference type="Pfam" id="PF00593"/>
    </source>
</evidence>
<evidence type="ECO:0000256" key="3">
    <source>
        <dbReference type="ARBA" id="ARBA00022452"/>
    </source>
</evidence>
<dbReference type="InterPro" id="IPR036942">
    <property type="entry name" value="Beta-barrel_TonB_sf"/>
</dbReference>
<evidence type="ECO:0000256" key="2">
    <source>
        <dbReference type="ARBA" id="ARBA00022448"/>
    </source>
</evidence>
<evidence type="ECO:0000313" key="16">
    <source>
        <dbReference type="EMBL" id="AFU99988.1"/>
    </source>
</evidence>
<dbReference type="KEGG" id="saga:M5M_14260"/>
<dbReference type="eggNOG" id="COG4206">
    <property type="taxonomic scope" value="Bacteria"/>
</dbReference>
<dbReference type="InterPro" id="IPR000531">
    <property type="entry name" value="Beta-barrel_TonB"/>
</dbReference>
<evidence type="ECO:0000256" key="6">
    <source>
        <dbReference type="ARBA" id="ARBA00023077"/>
    </source>
</evidence>
<sequence>MFALKKRALRLSIIAAGFASLPLHAAIEEVIVTASPFDKTGDTLTQPASVLTGDELRRQASATLGDALKQEPGITSASFGPGVGAPVIRGQSANRVKVMQDHLGTGDVANSSPDHANTVEPLLAERIEVLRGPAVLRYGNDAIGGVVNVIDNRIPSAPIDGIEGAGEVRYQSVNEQQAGVAFLQGGNGTWAWHVNGLALGADEMRIPGEAHHPSVHDEEEGEEEISGLVENTDMESSNYSLGGSFHYDQGFIGLAFSQADNNYGIPPGAHVHHDEHEEEHEEEEEHHEEEHGEEFIRIDMQQTRYDLKGEHRMQDSWAEKLTYRLGYTDYEHAELEGDEIGTRFINKAWEGRAELVHRTSEQMRGAVGLQYQTRDYSALGEEAFIPKSDISNAGLFALQEYTTGDWVLELGLRGEWAEVAPQGHIERDFSTLSASGAAHWHLSDASHLTFGIARAQRAPAVEELFANGPHLAEQNYIRGNENLDPETSNNFELAYHYEGPLHVQVNLFNNQISDFIYKANTGEEEDELPVYQYTQEDARFYGAEASVGLPFAGNWEVSLFGDSVRAKLDNGGDVPRITPPRVGLALAYADELWNAELRTTQVDKQRHPGEEELAVDGYTRVDLTASRNFNLGANQDLLVFLRGKNLTNEEIRNATSFLRAYAPEPGRSLELGLRFSF</sequence>
<dbReference type="InterPro" id="IPR039426">
    <property type="entry name" value="TonB-dep_rcpt-like"/>
</dbReference>
<evidence type="ECO:0000256" key="1">
    <source>
        <dbReference type="ARBA" id="ARBA00004571"/>
    </source>
</evidence>
<feature type="short sequence motif" description="TonB C-terminal box" evidence="10">
    <location>
        <begin position="660"/>
        <end position="677"/>
    </location>
</feature>
<dbReference type="HOGENOM" id="CLU_008287_10_1_6"/>
<dbReference type="Proteomes" id="UP000000466">
    <property type="component" value="Chromosome"/>
</dbReference>